<proteinExistence type="predicted"/>
<feature type="compositionally biased region" description="Low complexity" evidence="1">
    <location>
        <begin position="84"/>
        <end position="94"/>
    </location>
</feature>
<keyword evidence="3" id="KW-1185">Reference proteome</keyword>
<evidence type="ECO:0000313" key="3">
    <source>
        <dbReference type="Proteomes" id="UP000292085"/>
    </source>
</evidence>
<comment type="caution">
    <text evidence="2">The sequence shown here is derived from an EMBL/GenBank/DDBJ whole genome shotgun (WGS) entry which is preliminary data.</text>
</comment>
<organism evidence="2 3">
    <name type="scientific">Sphingomonas populi</name>
    <dbReference type="NCBI Taxonomy" id="2484750"/>
    <lineage>
        <taxon>Bacteria</taxon>
        <taxon>Pseudomonadati</taxon>
        <taxon>Pseudomonadota</taxon>
        <taxon>Alphaproteobacteria</taxon>
        <taxon>Sphingomonadales</taxon>
        <taxon>Sphingomonadaceae</taxon>
        <taxon>Sphingomonas</taxon>
    </lineage>
</organism>
<gene>
    <name evidence="2" type="ORF">EWE75_11175</name>
</gene>
<name>A0A4Q6Y562_9SPHN</name>
<dbReference type="EMBL" id="SGIS01000015">
    <property type="protein sequence ID" value="RZF64316.1"/>
    <property type="molecule type" value="Genomic_DNA"/>
</dbReference>
<dbReference type="RefSeq" id="WP_130157423.1">
    <property type="nucleotide sequence ID" value="NZ_SGIS01000015.1"/>
</dbReference>
<dbReference type="OrthoDB" id="7284210at2"/>
<feature type="region of interest" description="Disordered" evidence="1">
    <location>
        <begin position="72"/>
        <end position="108"/>
    </location>
</feature>
<reference evidence="2 3" key="1">
    <citation type="submission" date="2019-02" db="EMBL/GenBank/DDBJ databases">
        <authorList>
            <person name="Li Y."/>
        </authorList>
    </citation>
    <scope>NUCLEOTIDE SEQUENCE [LARGE SCALE GENOMIC DNA]</scope>
    <source>
        <strain evidence="2 3">3-7</strain>
    </source>
</reference>
<dbReference type="InterPro" id="IPR009444">
    <property type="entry name" value="Conjugal_tfr_TraD_a-type"/>
</dbReference>
<dbReference type="Pfam" id="PF06412">
    <property type="entry name" value="TraD"/>
    <property type="match status" value="1"/>
</dbReference>
<sequence>MRKPRDYDTELDSLDQKAKALKQRKIIQLGELVIACRADTVPVDVLAGALLSISSSDAPVQEAWRKAGSAMFQRKARSNERRATAPNTASASAAEGGTLPLDREPRTA</sequence>
<dbReference type="Proteomes" id="UP000292085">
    <property type="component" value="Unassembled WGS sequence"/>
</dbReference>
<evidence type="ECO:0000313" key="2">
    <source>
        <dbReference type="EMBL" id="RZF64316.1"/>
    </source>
</evidence>
<accession>A0A4Q6Y562</accession>
<dbReference type="AlphaFoldDB" id="A0A4Q6Y562"/>
<evidence type="ECO:0000256" key="1">
    <source>
        <dbReference type="SAM" id="MobiDB-lite"/>
    </source>
</evidence>
<protein>
    <submittedName>
        <fullName evidence="2">Conjugal transfer protein TraD</fullName>
    </submittedName>
</protein>